<feature type="transmembrane region" description="Helical" evidence="7">
    <location>
        <begin position="65"/>
        <end position="89"/>
    </location>
</feature>
<comment type="subcellular location">
    <subcellularLocation>
        <location evidence="1">Cell inner membrane</location>
        <topology evidence="1">Multi-pass membrane protein</topology>
    </subcellularLocation>
</comment>
<dbReference type="GO" id="GO:0015297">
    <property type="term" value="F:antiporter activity"/>
    <property type="evidence" value="ECO:0007669"/>
    <property type="project" value="InterPro"/>
</dbReference>
<feature type="transmembrane region" description="Helical" evidence="7">
    <location>
        <begin position="153"/>
        <end position="174"/>
    </location>
</feature>
<feature type="transmembrane region" description="Helical" evidence="7">
    <location>
        <begin position="435"/>
        <end position="458"/>
    </location>
</feature>
<keyword evidence="6 7" id="KW-0472">Membrane</keyword>
<dbReference type="EMBL" id="CP136339">
    <property type="protein sequence ID" value="WOA54642.1"/>
    <property type="molecule type" value="Genomic_DNA"/>
</dbReference>
<keyword evidence="4 7" id="KW-0812">Transmembrane</keyword>
<name>A0AAX4F5F6_9GAMM</name>
<dbReference type="GO" id="GO:0005886">
    <property type="term" value="C:plasma membrane"/>
    <property type="evidence" value="ECO:0007669"/>
    <property type="project" value="UniProtKB-SubCell"/>
</dbReference>
<dbReference type="RefSeq" id="WP_057085444.1">
    <property type="nucleotide sequence ID" value="NZ_CP104920.1"/>
</dbReference>
<evidence type="ECO:0000313" key="11">
    <source>
        <dbReference type="Proteomes" id="UP001304423"/>
    </source>
</evidence>
<feature type="transmembrane region" description="Helical" evidence="7">
    <location>
        <begin position="335"/>
        <end position="356"/>
    </location>
</feature>
<dbReference type="Proteomes" id="UP001187868">
    <property type="component" value="Unassembled WGS sequence"/>
</dbReference>
<keyword evidence="5 7" id="KW-1133">Transmembrane helix</keyword>
<dbReference type="InterPro" id="IPR048279">
    <property type="entry name" value="MdtK-like"/>
</dbReference>
<evidence type="ECO:0000256" key="2">
    <source>
        <dbReference type="ARBA" id="ARBA00022448"/>
    </source>
</evidence>
<feature type="transmembrane region" description="Helical" evidence="7">
    <location>
        <begin position="253"/>
        <end position="282"/>
    </location>
</feature>
<evidence type="ECO:0000313" key="9">
    <source>
        <dbReference type="EMBL" id="WOA54642.1"/>
    </source>
</evidence>
<dbReference type="NCBIfam" id="TIGR00797">
    <property type="entry name" value="matE"/>
    <property type="match status" value="1"/>
</dbReference>
<keyword evidence="3" id="KW-1003">Cell membrane</keyword>
<dbReference type="AlphaFoldDB" id="A0AAX4F5F6"/>
<reference evidence="9" key="1">
    <citation type="submission" date="2023-10" db="EMBL/GenBank/DDBJ databases">
        <title>Clonality and diversity in the soft rot Dickeya solani phytopathogen.</title>
        <authorList>
            <person name="Pedron J."/>
            <person name="Van Gijsegem F."/>
            <person name="Portier P."/>
            <person name="Taghouti G."/>
        </authorList>
    </citation>
    <scope>NUCLEOTIDE SEQUENCE</scope>
    <source>
        <strain evidence="9">CFBP5647</strain>
    </source>
</reference>
<evidence type="ECO:0000256" key="1">
    <source>
        <dbReference type="ARBA" id="ARBA00004429"/>
    </source>
</evidence>
<evidence type="ECO:0000313" key="10">
    <source>
        <dbReference type="Proteomes" id="UP001187868"/>
    </source>
</evidence>
<evidence type="ECO:0000256" key="6">
    <source>
        <dbReference type="ARBA" id="ARBA00023136"/>
    </source>
</evidence>
<feature type="transmembrane region" description="Helical" evidence="7">
    <location>
        <begin position="376"/>
        <end position="396"/>
    </location>
</feature>
<protein>
    <submittedName>
        <fullName evidence="9">MATE family efflux transporter</fullName>
    </submittedName>
</protein>
<proteinExistence type="predicted"/>
<reference evidence="8 10" key="2">
    <citation type="submission" date="2023-10" db="EMBL/GenBank/DDBJ databases">
        <title>Clonality and diversity in the soft rot Dickeya solani phytopathogen.</title>
        <authorList>
            <person name="Pedron J."/>
            <person name="Van Gijisegem F."/>
            <person name="Portier P."/>
            <person name="Taghouti G."/>
        </authorList>
    </citation>
    <scope>NUCLEOTIDE SEQUENCE [LARGE SCALE GENOMIC DNA]</scope>
    <source>
        <strain evidence="8 10">FVG2-MFV017-A9</strain>
    </source>
</reference>
<dbReference type="PIRSF" id="PIRSF006603">
    <property type="entry name" value="DinF"/>
    <property type="match status" value="1"/>
</dbReference>
<dbReference type="EMBL" id="JAWLLM010000002">
    <property type="protein sequence ID" value="MDV7041014.1"/>
    <property type="molecule type" value="Genomic_DNA"/>
</dbReference>
<dbReference type="InterPro" id="IPR052031">
    <property type="entry name" value="Membrane_Transporter-Flippase"/>
</dbReference>
<dbReference type="CDD" id="cd13148">
    <property type="entry name" value="MATE_like_3"/>
    <property type="match status" value="1"/>
</dbReference>
<dbReference type="PANTHER" id="PTHR43549:SF3">
    <property type="entry name" value="MULTIDRUG RESISTANCE PROTEIN YPNP-RELATED"/>
    <property type="match status" value="1"/>
</dbReference>
<dbReference type="GO" id="GO:0042910">
    <property type="term" value="F:xenobiotic transmembrane transporter activity"/>
    <property type="evidence" value="ECO:0007669"/>
    <property type="project" value="InterPro"/>
</dbReference>
<evidence type="ECO:0000256" key="3">
    <source>
        <dbReference type="ARBA" id="ARBA00022475"/>
    </source>
</evidence>
<dbReference type="Pfam" id="PF01554">
    <property type="entry name" value="MatE"/>
    <property type="match status" value="2"/>
</dbReference>
<keyword evidence="2" id="KW-0813">Transport</keyword>
<feature type="transmembrane region" description="Helical" evidence="7">
    <location>
        <begin position="211"/>
        <end position="232"/>
    </location>
</feature>
<sequence>MMTKLLPNANRSHEPTAKQLTTDILVGPILPVMLRLALPTIAVLVVQALVGIVETYFVSSLGADVLAGVAVVFPVLMLMQMMANGGIGGGLSSAISRASGAGRWQDAQALVWHGVIIAAVVGAAFAAIIIIGGNALYHLMGVNGPALSAAMSYSNLVFAGSPLIWVVALLSAALRGAGDTKTPARITLLGAAILLPLSPALILGWGPIPSFGVAGAGIAILVYYLFATLLLVRHMRSASSVIRLSPASLSSRLFKDILGVGLLSAIGTVQINLTVAVVTAVVGRFGPDAIAGYGIASRLDYLQIPLLFGLGTAVMTMVGINLGAGQVQRAQRITWIGAAVAFTFTELIGLGVAAYPRLWLTLFSDDHAILTAGTRYLQNVAPFYGAIGIGMALYFAGQGAKRVLWPVLAGTARMAIAAFAGWLAVTHFDADLPSLFKIVALSALVYGAITAVASLTIGKSSHLAISTK</sequence>
<dbReference type="InterPro" id="IPR002528">
    <property type="entry name" value="MATE_fam"/>
</dbReference>
<evidence type="ECO:0000313" key="8">
    <source>
        <dbReference type="EMBL" id="MDV7041014.1"/>
    </source>
</evidence>
<evidence type="ECO:0000256" key="5">
    <source>
        <dbReference type="ARBA" id="ARBA00022989"/>
    </source>
</evidence>
<accession>A0AAX4F5F6</accession>
<dbReference type="PANTHER" id="PTHR43549">
    <property type="entry name" value="MULTIDRUG RESISTANCE PROTEIN YPNP-RELATED"/>
    <property type="match status" value="1"/>
</dbReference>
<feature type="transmembrane region" description="Helical" evidence="7">
    <location>
        <begin position="186"/>
        <end position="205"/>
    </location>
</feature>
<keyword evidence="10" id="KW-1185">Reference proteome</keyword>
<evidence type="ECO:0000256" key="4">
    <source>
        <dbReference type="ARBA" id="ARBA00022692"/>
    </source>
</evidence>
<feature type="transmembrane region" description="Helical" evidence="7">
    <location>
        <begin position="403"/>
        <end position="423"/>
    </location>
</feature>
<organism evidence="9 11">
    <name type="scientific">Dickeya solani</name>
    <dbReference type="NCBI Taxonomy" id="1089444"/>
    <lineage>
        <taxon>Bacteria</taxon>
        <taxon>Pseudomonadati</taxon>
        <taxon>Pseudomonadota</taxon>
        <taxon>Gammaproteobacteria</taxon>
        <taxon>Enterobacterales</taxon>
        <taxon>Pectobacteriaceae</taxon>
        <taxon>Dickeya</taxon>
    </lineage>
</organism>
<feature type="transmembrane region" description="Helical" evidence="7">
    <location>
        <begin position="302"/>
        <end position="323"/>
    </location>
</feature>
<dbReference type="Proteomes" id="UP001304423">
    <property type="component" value="Chromosome"/>
</dbReference>
<gene>
    <name evidence="8" type="ORF">RUJ08_02630</name>
    <name evidence="9" type="ORF">RXA29_10705</name>
</gene>
<feature type="transmembrane region" description="Helical" evidence="7">
    <location>
        <begin position="110"/>
        <end position="133"/>
    </location>
</feature>
<evidence type="ECO:0000256" key="7">
    <source>
        <dbReference type="SAM" id="Phobius"/>
    </source>
</evidence>